<dbReference type="InterPro" id="IPR001901">
    <property type="entry name" value="Translocase_SecE/Sec61-g"/>
</dbReference>
<dbReference type="RefSeq" id="WP_039649446.1">
    <property type="nucleotide sequence ID" value="NZ_CP007770.1"/>
</dbReference>
<keyword evidence="4 9" id="KW-0812">Transmembrane</keyword>
<dbReference type="Proteomes" id="UP000031163">
    <property type="component" value="Chromosome"/>
</dbReference>
<accession>A0A0A8H078</accession>
<dbReference type="HOGENOM" id="CLU_113663_7_2_7"/>
<keyword evidence="6 9" id="KW-1133">Transmembrane helix</keyword>
<dbReference type="GO" id="GO:0043952">
    <property type="term" value="P:protein transport by the Sec complex"/>
    <property type="evidence" value="ECO:0007669"/>
    <property type="project" value="UniProtKB-UniRule"/>
</dbReference>
<dbReference type="GO" id="GO:0005886">
    <property type="term" value="C:plasma membrane"/>
    <property type="evidence" value="ECO:0007669"/>
    <property type="project" value="UniProtKB-SubCell"/>
</dbReference>
<gene>
    <name evidence="9 10" type="primary">secE</name>
    <name evidence="10" type="ORF">CINS_0422</name>
</gene>
<dbReference type="AlphaFoldDB" id="A0A0A8H078"/>
<dbReference type="EMBL" id="CP007770">
    <property type="protein sequence ID" value="AJC87416.1"/>
    <property type="molecule type" value="Genomic_DNA"/>
</dbReference>
<dbReference type="NCBIfam" id="TIGR00964">
    <property type="entry name" value="secE_bact"/>
    <property type="match status" value="1"/>
</dbReference>
<dbReference type="GO" id="GO:0065002">
    <property type="term" value="P:intracellular protein transmembrane transport"/>
    <property type="evidence" value="ECO:0007669"/>
    <property type="project" value="UniProtKB-UniRule"/>
</dbReference>
<evidence type="ECO:0000256" key="7">
    <source>
        <dbReference type="ARBA" id="ARBA00023010"/>
    </source>
</evidence>
<keyword evidence="5 9" id="KW-0653">Protein transport</keyword>
<evidence type="ECO:0000256" key="2">
    <source>
        <dbReference type="ARBA" id="ARBA00022448"/>
    </source>
</evidence>
<name>A0A0A8H078_9BACT</name>
<evidence type="ECO:0000256" key="3">
    <source>
        <dbReference type="ARBA" id="ARBA00022475"/>
    </source>
</evidence>
<dbReference type="GO" id="GO:0009306">
    <property type="term" value="P:protein secretion"/>
    <property type="evidence" value="ECO:0007669"/>
    <property type="project" value="UniProtKB-UniRule"/>
</dbReference>
<comment type="similarity">
    <text evidence="9">Belongs to the SecE/SEC61-gamma family.</text>
</comment>
<dbReference type="Pfam" id="PF00584">
    <property type="entry name" value="SecE"/>
    <property type="match status" value="1"/>
</dbReference>
<evidence type="ECO:0000256" key="1">
    <source>
        <dbReference type="ARBA" id="ARBA00004370"/>
    </source>
</evidence>
<feature type="transmembrane region" description="Helical" evidence="9">
    <location>
        <begin position="29"/>
        <end position="51"/>
    </location>
</feature>
<dbReference type="STRING" id="1031564.CINS_0422"/>
<dbReference type="PANTHER" id="PTHR33910:SF1">
    <property type="entry name" value="PROTEIN TRANSLOCASE SUBUNIT SECE"/>
    <property type="match status" value="1"/>
</dbReference>
<proteinExistence type="inferred from homology"/>
<comment type="subunit">
    <text evidence="9">Component of the Sec protein translocase complex. Heterotrimer consisting of SecY, SecE and SecG subunits. The heterotrimers can form oligomers, although 1 heterotrimer is thought to be able to translocate proteins. Interacts with the ribosome. Interacts with SecDF, and other proteins may be involved. Interacts with SecA.</text>
</comment>
<evidence type="ECO:0000313" key="11">
    <source>
        <dbReference type="Proteomes" id="UP000031163"/>
    </source>
</evidence>
<dbReference type="InterPro" id="IPR038379">
    <property type="entry name" value="SecE_sf"/>
</dbReference>
<evidence type="ECO:0000256" key="4">
    <source>
        <dbReference type="ARBA" id="ARBA00022692"/>
    </source>
</evidence>
<evidence type="ECO:0000256" key="5">
    <source>
        <dbReference type="ARBA" id="ARBA00022927"/>
    </source>
</evidence>
<dbReference type="HAMAP" id="MF_00422">
    <property type="entry name" value="SecE"/>
    <property type="match status" value="1"/>
</dbReference>
<evidence type="ECO:0000256" key="9">
    <source>
        <dbReference type="HAMAP-Rule" id="MF_00422"/>
    </source>
</evidence>
<protein>
    <recommendedName>
        <fullName evidence="9">Protein translocase subunit SecE</fullName>
    </recommendedName>
</protein>
<keyword evidence="2 9" id="KW-0813">Transport</keyword>
<dbReference type="InterPro" id="IPR005807">
    <property type="entry name" value="SecE_bac"/>
</dbReference>
<sequence>MEKLITYFKLSKAELAKVIWPLKEQVRNAYITVFVVVTVVSLFLALVDLLMSFSLSKIIG</sequence>
<evidence type="ECO:0000256" key="6">
    <source>
        <dbReference type="ARBA" id="ARBA00022989"/>
    </source>
</evidence>
<evidence type="ECO:0000256" key="8">
    <source>
        <dbReference type="ARBA" id="ARBA00023136"/>
    </source>
</evidence>
<reference evidence="10 11" key="1">
    <citation type="journal article" date="2014" name="Genome Biol. Evol.">
        <title>Comparative Genomics of the Campylobacter lari Group.</title>
        <authorList>
            <person name="Miller W.G."/>
            <person name="Yee E."/>
            <person name="Chapman M.H."/>
            <person name="Smith T.P."/>
            <person name="Bono J.L."/>
            <person name="Huynh S."/>
            <person name="Parker C.T."/>
            <person name="Vandamme P."/>
            <person name="Luong K."/>
            <person name="Korlach J."/>
        </authorList>
    </citation>
    <scope>NUCLEOTIDE SEQUENCE [LARGE SCALE GENOMIC DNA]</scope>
    <source>
        <strain evidence="10 11">NCTC 12927</strain>
    </source>
</reference>
<dbReference type="PANTHER" id="PTHR33910">
    <property type="entry name" value="PROTEIN TRANSLOCASE SUBUNIT SECE"/>
    <property type="match status" value="1"/>
</dbReference>
<dbReference type="GO" id="GO:0006605">
    <property type="term" value="P:protein targeting"/>
    <property type="evidence" value="ECO:0007669"/>
    <property type="project" value="UniProtKB-UniRule"/>
</dbReference>
<keyword evidence="8 9" id="KW-0472">Membrane</keyword>
<dbReference type="KEGG" id="cis:CINS_0422"/>
<dbReference type="GeneID" id="74431235"/>
<evidence type="ECO:0000313" key="10">
    <source>
        <dbReference type="EMBL" id="AJC87416.1"/>
    </source>
</evidence>
<dbReference type="GO" id="GO:0008320">
    <property type="term" value="F:protein transmembrane transporter activity"/>
    <property type="evidence" value="ECO:0007669"/>
    <property type="project" value="UniProtKB-UniRule"/>
</dbReference>
<organism evidence="10 11">
    <name type="scientific">Campylobacter insulaenigrae NCTC 12927</name>
    <dbReference type="NCBI Taxonomy" id="1031564"/>
    <lineage>
        <taxon>Bacteria</taxon>
        <taxon>Pseudomonadati</taxon>
        <taxon>Campylobacterota</taxon>
        <taxon>Epsilonproteobacteria</taxon>
        <taxon>Campylobacterales</taxon>
        <taxon>Campylobacteraceae</taxon>
        <taxon>Campylobacter</taxon>
    </lineage>
</organism>
<keyword evidence="3 9" id="KW-1003">Cell membrane</keyword>
<keyword evidence="7 9" id="KW-0811">Translocation</keyword>
<dbReference type="Gene3D" id="1.20.5.1030">
    <property type="entry name" value="Preprotein translocase secy subunit"/>
    <property type="match status" value="1"/>
</dbReference>
<comment type="function">
    <text evidence="9">Essential subunit of the Sec protein translocation channel SecYEG. Clamps together the 2 halves of SecY. May contact the channel plug during translocation.</text>
</comment>
<comment type="subcellular location">
    <subcellularLocation>
        <location evidence="9">Cell membrane</location>
        <topology evidence="9">Single-pass membrane protein</topology>
    </subcellularLocation>
    <subcellularLocation>
        <location evidence="1">Membrane</location>
    </subcellularLocation>
</comment>